<dbReference type="Pfam" id="PF05345">
    <property type="entry name" value="He_PIG"/>
    <property type="match status" value="2"/>
</dbReference>
<dbReference type="SUPFAM" id="SSF49313">
    <property type="entry name" value="Cadherin-like"/>
    <property type="match status" value="2"/>
</dbReference>
<name>A0A3N4PHD1_9GAMM</name>
<dbReference type="PANTHER" id="PTHR37494:SF1">
    <property type="entry name" value="STAPHYLOCOCCUS AUREUS SURFACE PROTEIN A"/>
    <property type="match status" value="1"/>
</dbReference>
<dbReference type="InterPro" id="IPR036709">
    <property type="entry name" value="Autotransporte_beta_dom_sf"/>
</dbReference>
<organism evidence="3 4">
    <name type="scientific">Candidatus Pantoea deserta</name>
    <dbReference type="NCBI Taxonomy" id="1869313"/>
    <lineage>
        <taxon>Bacteria</taxon>
        <taxon>Pseudomonadati</taxon>
        <taxon>Pseudomonadota</taxon>
        <taxon>Gammaproteobacteria</taxon>
        <taxon>Enterobacterales</taxon>
        <taxon>Erwiniaceae</taxon>
        <taxon>Pantoea</taxon>
    </lineage>
</organism>
<dbReference type="PANTHER" id="PTHR37494">
    <property type="entry name" value="HEMAGGLUTININ"/>
    <property type="match status" value="1"/>
</dbReference>
<dbReference type="Pfam" id="PF12733">
    <property type="entry name" value="Cadherin-like"/>
    <property type="match status" value="1"/>
</dbReference>
<dbReference type="Pfam" id="PF03797">
    <property type="entry name" value="Autotransporter"/>
    <property type="match status" value="1"/>
</dbReference>
<proteinExistence type="predicted"/>
<reference evidence="3 4" key="1">
    <citation type="submission" date="2018-11" db="EMBL/GenBank/DDBJ databases">
        <title>Whole genome sequencing of Pantoea sp. RIT388.</title>
        <authorList>
            <person name="Gan H.M."/>
            <person name="Hudson A.O."/>
        </authorList>
    </citation>
    <scope>NUCLEOTIDE SEQUENCE [LARGE SCALE GENOMIC DNA]</scope>
    <source>
        <strain evidence="3 4">RIT388</strain>
    </source>
</reference>
<sequence length="1070" mass="109213">MALRFSRLQKAVVLPIAIFVALSTMTSAHALSNGCSAVNSLSGSTSLTFAANAFPASDFDAADALVVSFTDSGAGYGQSAMNTDSIGLTTTGYTSTQTYYASQSTSTSAHTESLSVAAGSLAANGLRLRLSTTHGQISNVVFSCTGAAATPSSDATLSSLSVSTGALTPSFAAGTTHYSVAVANSVSSITLTPVSAEANATITVNGNPVSSGSASAAITLTAGSTTAISILVTAQDGSTKSYTVDATRAVEPVIANNNSVTVAANSSGNVISLPTSGGSANSYAIASVPAHGSVTLSGATLTYTPTSGFSGADSFRWNATNAAGTSSNATVLIMVTAPTLTLLPASGALPGATVGENLSVSFSATGGTGPYTWAATGLPAGLTLNGSTGEISGAPALAGSYSLQITATDFYGASNTAHYSLSVAAGGTAPVVSPVTANVNADSSDNAITLSIAGSVTSVAVVRQAAHGAAQVTGTRIRYTPAGGYSGSDSFTYTATNAYGTSVEATVSLTVSKVTLALSPASGALPNGTAGSAYLHAFSASGGTAPYRWQLSGVLPQGMTFAEGALTGTPQVAGSFSFTLTATDTNNASIHSVYTLTVTPAAIAADHTAQLYAGQSVKVPLSEGATGGPFTGAQLLDEPQADSGTASISSSGGNYQLLFTAAQQASGTVVLRYTLTSASGATQPARVTFTIAARPDPASDADVTGLISAQVQAAQHFARAQIRNFNDRLEQLHSGAMLPSGNNAIRFTLPASRPEQDRDNTLWSSAWQAQGQQRDSFLQPPLVAPASPFAAGQDNSRLSWWTGGYIDFGHDKDDTVRFSHTTAGITTGADYRFTPAFTAGTGLGFGRDVSDIGDAGSRTNGRAVSSAVYGSWHPNAFFVDGLTGYNALSFDSRRHVSESDAVARGSRSGHQVFTSLTTGYEFRTPLSLFSPYARVQYYRTWLDSYSETNAGVFNLAYASQEIAQSVTTAGLRGEHNVLASWGVIKLHSRLEYSQLTNDNGSARVGYADVANDTWHLPLYEQSQRSLTLGAGFDLLLPHNITPGIAYQGTAGLAQQKSRSQVIMARVNIGF</sequence>
<dbReference type="InterPro" id="IPR013783">
    <property type="entry name" value="Ig-like_fold"/>
</dbReference>
<dbReference type="Gene3D" id="2.60.40.10">
    <property type="entry name" value="Immunoglobulins"/>
    <property type="match status" value="2"/>
</dbReference>
<dbReference type="InterPro" id="IPR015919">
    <property type="entry name" value="Cadherin-like_sf"/>
</dbReference>
<protein>
    <submittedName>
        <fullName evidence="3">Autotransporter domain-containing protein</fullName>
    </submittedName>
</protein>
<dbReference type="PROSITE" id="PS51208">
    <property type="entry name" value="AUTOTRANSPORTER"/>
    <property type="match status" value="1"/>
</dbReference>
<dbReference type="OrthoDB" id="5720638at2"/>
<dbReference type="SMART" id="SM00736">
    <property type="entry name" value="CADG"/>
    <property type="match status" value="1"/>
</dbReference>
<dbReference type="InterPro" id="IPR005546">
    <property type="entry name" value="Autotransporte_beta"/>
</dbReference>
<evidence type="ECO:0000256" key="1">
    <source>
        <dbReference type="SAM" id="SignalP"/>
    </source>
</evidence>
<dbReference type="GO" id="GO:0005509">
    <property type="term" value="F:calcium ion binding"/>
    <property type="evidence" value="ECO:0007669"/>
    <property type="project" value="InterPro"/>
</dbReference>
<dbReference type="InterPro" id="IPR025883">
    <property type="entry name" value="Cadherin-like_domain"/>
</dbReference>
<dbReference type="Pfam" id="PF17963">
    <property type="entry name" value="Big_9"/>
    <property type="match status" value="2"/>
</dbReference>
<dbReference type="GO" id="GO:0016020">
    <property type="term" value="C:membrane"/>
    <property type="evidence" value="ECO:0007669"/>
    <property type="project" value="InterPro"/>
</dbReference>
<keyword evidence="1" id="KW-0732">Signal</keyword>
<evidence type="ECO:0000313" key="3">
    <source>
        <dbReference type="EMBL" id="RPE03877.1"/>
    </source>
</evidence>
<dbReference type="Gene3D" id="2.40.128.130">
    <property type="entry name" value="Autotransporter beta-domain"/>
    <property type="match status" value="1"/>
</dbReference>
<feature type="chain" id="PRO_5018310855" evidence="1">
    <location>
        <begin position="31"/>
        <end position="1070"/>
    </location>
</feature>
<dbReference type="Gene3D" id="2.60.40.3440">
    <property type="match status" value="1"/>
</dbReference>
<feature type="signal peptide" evidence="1">
    <location>
        <begin position="1"/>
        <end position="30"/>
    </location>
</feature>
<dbReference type="InterPro" id="IPR006644">
    <property type="entry name" value="Cadg"/>
</dbReference>
<dbReference type="Proteomes" id="UP000281332">
    <property type="component" value="Unassembled WGS sequence"/>
</dbReference>
<accession>A0A3N4PHD1</accession>
<comment type="caution">
    <text evidence="3">The sequence shown here is derived from an EMBL/GenBank/DDBJ whole genome shotgun (WGS) entry which is preliminary data.</text>
</comment>
<dbReference type="SUPFAM" id="SSF103515">
    <property type="entry name" value="Autotransporter"/>
    <property type="match status" value="1"/>
</dbReference>
<evidence type="ECO:0000259" key="2">
    <source>
        <dbReference type="PROSITE" id="PS51208"/>
    </source>
</evidence>
<dbReference type="EMBL" id="RMVG01000002">
    <property type="protein sequence ID" value="RPE03877.1"/>
    <property type="molecule type" value="Genomic_DNA"/>
</dbReference>
<gene>
    <name evidence="3" type="ORF">BBB56_03975</name>
</gene>
<evidence type="ECO:0000313" key="4">
    <source>
        <dbReference type="Proteomes" id="UP000281332"/>
    </source>
</evidence>
<keyword evidence="4" id="KW-1185">Reference proteome</keyword>
<dbReference type="AlphaFoldDB" id="A0A3N4PHD1"/>
<dbReference type="SMART" id="SM00869">
    <property type="entry name" value="Autotransporter"/>
    <property type="match status" value="1"/>
</dbReference>
<feature type="domain" description="Autotransporter" evidence="2">
    <location>
        <begin position="793"/>
        <end position="1070"/>
    </location>
</feature>